<dbReference type="PANTHER" id="PTHR35564">
    <property type="match status" value="1"/>
</dbReference>
<name>A0A4V5PJZ2_9BURK</name>
<evidence type="ECO:0000313" key="2">
    <source>
        <dbReference type="Proteomes" id="UP000305539"/>
    </source>
</evidence>
<dbReference type="Proteomes" id="UP000305539">
    <property type="component" value="Unassembled WGS sequence"/>
</dbReference>
<evidence type="ECO:0000313" key="1">
    <source>
        <dbReference type="EMBL" id="TKC78930.1"/>
    </source>
</evidence>
<organism evidence="1 2">
    <name type="scientific">Trinickia terrae</name>
    <dbReference type="NCBI Taxonomy" id="2571161"/>
    <lineage>
        <taxon>Bacteria</taxon>
        <taxon>Pseudomonadati</taxon>
        <taxon>Pseudomonadota</taxon>
        <taxon>Betaproteobacteria</taxon>
        <taxon>Burkholderiales</taxon>
        <taxon>Burkholderiaceae</taxon>
        <taxon>Trinickia</taxon>
    </lineage>
</organism>
<dbReference type="PANTHER" id="PTHR35564:SF3">
    <property type="entry name" value="TYPE VI SECRETION SYSTEM BASEPLATE SUBUNIT TSSG"/>
    <property type="match status" value="1"/>
</dbReference>
<protein>
    <submittedName>
        <fullName evidence="1">Type VI secretion system baseplate subunit TssG</fullName>
    </submittedName>
</protein>
<keyword evidence="2" id="KW-1185">Reference proteome</keyword>
<dbReference type="InterPro" id="IPR010732">
    <property type="entry name" value="T6SS_TssG-like"/>
</dbReference>
<proteinExistence type="predicted"/>
<accession>A0A4V5PJZ2</accession>
<dbReference type="Pfam" id="PF06996">
    <property type="entry name" value="T6SS_TssG"/>
    <property type="match status" value="1"/>
</dbReference>
<sequence length="377" mass="40759">MNAHDIPDLEPLVGALLARAPHMNFFQLCQLLELQAPGRAGFGTLDSAAHEPVRFRPHSKTGFPASEVAAVEFDDERPCAPPTVRTTFLGLYGVNAAMPSHLIDDIVLRREGHDAVMAFLDQFNHRVVTLLYRGWKKYRYPVGFRAGGTDERSRDLLCLAGFGIGDKAARAGLPDSRVLAIAGLLNQRTRTAEGLAGVVALAVPGVDVKVDEFHPMRIKVSEPKGLGSRGRATGDGERAPRGLGSDYVLGRRIAYRSKAVRVTLRASSADHVNGLLPDAPLHRDLMAFLRIYVGVKADVMLRMDVPSELAPLLELGATRARPGDAGETAHAHASRLGWTSVLKPAPGRTLTIPIGRYEAFPKTISRARADLNAAHGM</sequence>
<dbReference type="RefSeq" id="WP_136899069.1">
    <property type="nucleotide sequence ID" value="NZ_SWJE01000026.1"/>
</dbReference>
<comment type="caution">
    <text evidence="1">The sequence shown here is derived from an EMBL/GenBank/DDBJ whole genome shotgun (WGS) entry which is preliminary data.</text>
</comment>
<reference evidence="1 2" key="1">
    <citation type="submission" date="2019-04" db="EMBL/GenBank/DDBJ databases">
        <title>Trinickia sp. 7GSK02, isolated from subtropical forest soil.</title>
        <authorList>
            <person name="Gao Z.-H."/>
            <person name="Qiu L.-H."/>
        </authorList>
    </citation>
    <scope>NUCLEOTIDE SEQUENCE [LARGE SCALE GENOMIC DNA]</scope>
    <source>
        <strain evidence="1 2">7GSK02</strain>
    </source>
</reference>
<dbReference type="NCBIfam" id="TIGR03347">
    <property type="entry name" value="VI_chp_1"/>
    <property type="match status" value="1"/>
</dbReference>
<dbReference type="EMBL" id="SWJE01000026">
    <property type="protein sequence ID" value="TKC78930.1"/>
    <property type="molecule type" value="Genomic_DNA"/>
</dbReference>
<dbReference type="AlphaFoldDB" id="A0A4V5PJZ2"/>
<gene>
    <name evidence="1" type="primary">tssG</name>
    <name evidence="1" type="ORF">FAZ69_31315</name>
</gene>
<dbReference type="OrthoDB" id="1523296at2"/>